<dbReference type="Gramene" id="KJB57526">
    <property type="protein sequence ID" value="KJB57526"/>
    <property type="gene ID" value="B456_009G168200"/>
</dbReference>
<reference evidence="2 3" key="1">
    <citation type="journal article" date="2012" name="Nature">
        <title>Repeated polyploidization of Gossypium genomes and the evolution of spinnable cotton fibres.</title>
        <authorList>
            <person name="Paterson A.H."/>
            <person name="Wendel J.F."/>
            <person name="Gundlach H."/>
            <person name="Guo H."/>
            <person name="Jenkins J."/>
            <person name="Jin D."/>
            <person name="Llewellyn D."/>
            <person name="Showmaker K.C."/>
            <person name="Shu S."/>
            <person name="Udall J."/>
            <person name="Yoo M.J."/>
            <person name="Byers R."/>
            <person name="Chen W."/>
            <person name="Doron-Faigenboim A."/>
            <person name="Duke M.V."/>
            <person name="Gong L."/>
            <person name="Grimwood J."/>
            <person name="Grover C."/>
            <person name="Grupp K."/>
            <person name="Hu G."/>
            <person name="Lee T.H."/>
            <person name="Li J."/>
            <person name="Lin L."/>
            <person name="Liu T."/>
            <person name="Marler B.S."/>
            <person name="Page J.T."/>
            <person name="Roberts A.W."/>
            <person name="Romanel E."/>
            <person name="Sanders W.S."/>
            <person name="Szadkowski E."/>
            <person name="Tan X."/>
            <person name="Tang H."/>
            <person name="Xu C."/>
            <person name="Wang J."/>
            <person name="Wang Z."/>
            <person name="Zhang D."/>
            <person name="Zhang L."/>
            <person name="Ashrafi H."/>
            <person name="Bedon F."/>
            <person name="Bowers J.E."/>
            <person name="Brubaker C.L."/>
            <person name="Chee P.W."/>
            <person name="Das S."/>
            <person name="Gingle A.R."/>
            <person name="Haigler C.H."/>
            <person name="Harker D."/>
            <person name="Hoffmann L.V."/>
            <person name="Hovav R."/>
            <person name="Jones D.C."/>
            <person name="Lemke C."/>
            <person name="Mansoor S."/>
            <person name="ur Rahman M."/>
            <person name="Rainville L.N."/>
            <person name="Rambani A."/>
            <person name="Reddy U.K."/>
            <person name="Rong J.K."/>
            <person name="Saranga Y."/>
            <person name="Scheffler B.E."/>
            <person name="Scheffler J.A."/>
            <person name="Stelly D.M."/>
            <person name="Triplett B.A."/>
            <person name="Van Deynze A."/>
            <person name="Vaslin M.F."/>
            <person name="Waghmare V.N."/>
            <person name="Walford S.A."/>
            <person name="Wright R.J."/>
            <person name="Zaki E.A."/>
            <person name="Zhang T."/>
            <person name="Dennis E.S."/>
            <person name="Mayer K.F."/>
            <person name="Peterson D.G."/>
            <person name="Rokhsar D.S."/>
            <person name="Wang X."/>
            <person name="Schmutz J."/>
        </authorList>
    </citation>
    <scope>NUCLEOTIDE SEQUENCE [LARGE SCALE GENOMIC DNA]</scope>
</reference>
<dbReference type="AlphaFoldDB" id="A0A0D2TRB3"/>
<dbReference type="Proteomes" id="UP000032304">
    <property type="component" value="Chromosome 9"/>
</dbReference>
<evidence type="ECO:0000256" key="1">
    <source>
        <dbReference type="SAM" id="Phobius"/>
    </source>
</evidence>
<keyword evidence="3" id="KW-1185">Reference proteome</keyword>
<name>A0A0D2TRB3_GOSRA</name>
<proteinExistence type="predicted"/>
<dbReference type="EMBL" id="CM001748">
    <property type="protein sequence ID" value="KJB57526.1"/>
    <property type="molecule type" value="Genomic_DNA"/>
</dbReference>
<keyword evidence="1" id="KW-0812">Transmembrane</keyword>
<evidence type="ECO:0000313" key="3">
    <source>
        <dbReference type="Proteomes" id="UP000032304"/>
    </source>
</evidence>
<protein>
    <submittedName>
        <fullName evidence="2">Uncharacterized protein</fullName>
    </submittedName>
</protein>
<keyword evidence="1" id="KW-0472">Membrane</keyword>
<sequence length="66" mass="8113">MSHSKLLLTNSFMFSSLMASDLLEFLYYSYNVELFNVRVEIEYLVFFIYRWKLGFMLQYVTFAFYM</sequence>
<evidence type="ECO:0000313" key="2">
    <source>
        <dbReference type="EMBL" id="KJB57526.1"/>
    </source>
</evidence>
<organism evidence="2 3">
    <name type="scientific">Gossypium raimondii</name>
    <name type="common">Peruvian cotton</name>
    <name type="synonym">Gossypium klotzschianum subsp. raimondii</name>
    <dbReference type="NCBI Taxonomy" id="29730"/>
    <lineage>
        <taxon>Eukaryota</taxon>
        <taxon>Viridiplantae</taxon>
        <taxon>Streptophyta</taxon>
        <taxon>Embryophyta</taxon>
        <taxon>Tracheophyta</taxon>
        <taxon>Spermatophyta</taxon>
        <taxon>Magnoliopsida</taxon>
        <taxon>eudicotyledons</taxon>
        <taxon>Gunneridae</taxon>
        <taxon>Pentapetalae</taxon>
        <taxon>rosids</taxon>
        <taxon>malvids</taxon>
        <taxon>Malvales</taxon>
        <taxon>Malvaceae</taxon>
        <taxon>Malvoideae</taxon>
        <taxon>Gossypium</taxon>
    </lineage>
</organism>
<accession>A0A0D2TRB3</accession>
<feature type="transmembrane region" description="Helical" evidence="1">
    <location>
        <begin position="43"/>
        <end position="65"/>
    </location>
</feature>
<gene>
    <name evidence="2" type="ORF">B456_009G168200</name>
</gene>
<keyword evidence="1" id="KW-1133">Transmembrane helix</keyword>